<accession>A0ABW9SKV2</accession>
<protein>
    <submittedName>
        <fullName evidence="1">Uncharacterized protein</fullName>
    </submittedName>
</protein>
<name>A0ABW9SKV2_9BURK</name>
<sequence length="296" mass="33777">MARARNIKPGLYKNENLAECSVWARFIFPGLWMLADREGRLEDRPKRIKGELLAYDSVDVDPLLDELASFGFIVRYEVDGNRFIQILKFAEHQAPHSTEKDSVFPDQEGYVTVHERSKNGGITGKSKCVRYGEPVDNVNPRNEQVNPPNHNALIPDSLIPDSLIPDSLIPDSPITSITPDGVIVASDADNEKMAGPKKPECPHQQIIALYHEILPQCPRVRDWTPARATQLRARWNEKPERQTLAYWRKFFEYVATCDFLVGRAGQRPFFADLEWMTKAQNFAKIREERYEGRGAA</sequence>
<dbReference type="Proteomes" id="UP000735592">
    <property type="component" value="Unassembled WGS sequence"/>
</dbReference>
<keyword evidence="2" id="KW-1185">Reference proteome</keyword>
<gene>
    <name evidence="1" type="ORF">GM655_07475</name>
</gene>
<evidence type="ECO:0000313" key="2">
    <source>
        <dbReference type="Proteomes" id="UP000735592"/>
    </source>
</evidence>
<evidence type="ECO:0000313" key="1">
    <source>
        <dbReference type="EMBL" id="MTW32662.1"/>
    </source>
</evidence>
<dbReference type="RefSeq" id="WP_155433898.1">
    <property type="nucleotide sequence ID" value="NZ_JBHLXK010000003.1"/>
</dbReference>
<dbReference type="EMBL" id="WNKW01000001">
    <property type="protein sequence ID" value="MTW32662.1"/>
    <property type="molecule type" value="Genomic_DNA"/>
</dbReference>
<reference evidence="1 2" key="1">
    <citation type="submission" date="2019-11" db="EMBL/GenBank/DDBJ databases">
        <title>Type strains purchased from KCTC, JCM and DSMZ.</title>
        <authorList>
            <person name="Lu H."/>
        </authorList>
    </citation>
    <scope>NUCLEOTIDE SEQUENCE [LARGE SCALE GENOMIC DNA]</scope>
    <source>
        <strain evidence="1 2">DSM 103461</strain>
    </source>
</reference>
<comment type="caution">
    <text evidence="1">The sequence shown here is derived from an EMBL/GenBank/DDBJ whole genome shotgun (WGS) entry which is preliminary data.</text>
</comment>
<organism evidence="1 2">
    <name type="scientific">Pseudoduganella danionis</name>
    <dbReference type="NCBI Taxonomy" id="1890295"/>
    <lineage>
        <taxon>Bacteria</taxon>
        <taxon>Pseudomonadati</taxon>
        <taxon>Pseudomonadota</taxon>
        <taxon>Betaproteobacteria</taxon>
        <taxon>Burkholderiales</taxon>
        <taxon>Oxalobacteraceae</taxon>
        <taxon>Telluria group</taxon>
        <taxon>Pseudoduganella</taxon>
    </lineage>
</organism>
<proteinExistence type="predicted"/>